<dbReference type="Proteomes" id="UP001634393">
    <property type="component" value="Unassembled WGS sequence"/>
</dbReference>
<dbReference type="AlphaFoldDB" id="A0ABD3RIT3"/>
<keyword evidence="2" id="KW-0472">Membrane</keyword>
<dbReference type="Pfam" id="PF13968">
    <property type="entry name" value="DUF4220"/>
    <property type="match status" value="1"/>
</dbReference>
<feature type="domain" description="DUF4220" evidence="3">
    <location>
        <begin position="53"/>
        <end position="407"/>
    </location>
</feature>
<accession>A0ABD3RIT3</accession>
<proteinExistence type="predicted"/>
<dbReference type="PANTHER" id="PTHR31325">
    <property type="entry name" value="OS01G0798800 PROTEIN-RELATED"/>
    <property type="match status" value="1"/>
</dbReference>
<feature type="transmembrane region" description="Helical" evidence="2">
    <location>
        <begin position="47"/>
        <end position="71"/>
    </location>
</feature>
<feature type="compositionally biased region" description="Polar residues" evidence="1">
    <location>
        <begin position="476"/>
        <end position="486"/>
    </location>
</feature>
<keyword evidence="2" id="KW-0812">Transmembrane</keyword>
<comment type="caution">
    <text evidence="4">The sequence shown here is derived from an EMBL/GenBank/DDBJ whole genome shotgun (WGS) entry which is preliminary data.</text>
</comment>
<feature type="transmembrane region" description="Helical" evidence="2">
    <location>
        <begin position="327"/>
        <end position="348"/>
    </location>
</feature>
<dbReference type="Pfam" id="PF04578">
    <property type="entry name" value="DUF594"/>
    <property type="match status" value="1"/>
</dbReference>
<evidence type="ECO:0000256" key="1">
    <source>
        <dbReference type="SAM" id="MobiDB-lite"/>
    </source>
</evidence>
<dbReference type="InterPro" id="IPR007658">
    <property type="entry name" value="DUF594"/>
</dbReference>
<feature type="transmembrane region" description="Helical" evidence="2">
    <location>
        <begin position="137"/>
        <end position="161"/>
    </location>
</feature>
<evidence type="ECO:0000313" key="4">
    <source>
        <dbReference type="EMBL" id="KAL3812919.1"/>
    </source>
</evidence>
<evidence type="ECO:0000313" key="5">
    <source>
        <dbReference type="Proteomes" id="UP001634393"/>
    </source>
</evidence>
<reference evidence="4 5" key="1">
    <citation type="submission" date="2024-12" db="EMBL/GenBank/DDBJ databases">
        <title>The unique morphological basis and parallel evolutionary history of personate flowers in Penstemon.</title>
        <authorList>
            <person name="Depatie T.H."/>
            <person name="Wessinger C.A."/>
        </authorList>
    </citation>
    <scope>NUCLEOTIDE SEQUENCE [LARGE SCALE GENOMIC DNA]</scope>
    <source>
        <strain evidence="4">WTNN_2</strain>
        <tissue evidence="4">Leaf</tissue>
    </source>
</reference>
<evidence type="ECO:0000256" key="2">
    <source>
        <dbReference type="SAM" id="Phobius"/>
    </source>
</evidence>
<protein>
    <recommendedName>
        <fullName evidence="3">DUF4220 domain-containing protein</fullName>
    </recommendedName>
</protein>
<keyword evidence="2" id="KW-1133">Transmembrane helix</keyword>
<dbReference type="InterPro" id="IPR025315">
    <property type="entry name" value="DUF4220"/>
</dbReference>
<gene>
    <name evidence="4" type="ORF">ACJIZ3_014187</name>
</gene>
<keyword evidence="5" id="KW-1185">Reference proteome</keyword>
<organism evidence="4 5">
    <name type="scientific">Penstemon smallii</name>
    <dbReference type="NCBI Taxonomy" id="265156"/>
    <lineage>
        <taxon>Eukaryota</taxon>
        <taxon>Viridiplantae</taxon>
        <taxon>Streptophyta</taxon>
        <taxon>Embryophyta</taxon>
        <taxon>Tracheophyta</taxon>
        <taxon>Spermatophyta</taxon>
        <taxon>Magnoliopsida</taxon>
        <taxon>eudicotyledons</taxon>
        <taxon>Gunneridae</taxon>
        <taxon>Pentapetalae</taxon>
        <taxon>asterids</taxon>
        <taxon>lamiids</taxon>
        <taxon>Lamiales</taxon>
        <taxon>Plantaginaceae</taxon>
        <taxon>Cheloneae</taxon>
        <taxon>Penstemon</taxon>
    </lineage>
</organism>
<feature type="transmembrane region" description="Helical" evidence="2">
    <location>
        <begin position="83"/>
        <end position="101"/>
    </location>
</feature>
<dbReference type="EMBL" id="JBJXBP010000008">
    <property type="protein sequence ID" value="KAL3812919.1"/>
    <property type="molecule type" value="Genomic_DNA"/>
</dbReference>
<feature type="transmembrane region" description="Helical" evidence="2">
    <location>
        <begin position="295"/>
        <end position="315"/>
    </location>
</feature>
<sequence length="696" mass="79352">MTQENQPRNITQIRALVLVSLFCQVFLVSTGSRTKYITSIKFINSKLLAGCIWLAYQAADYFATLALGNLARSQSYSEYSVHDPSYVIISFWAAFLLMHLGGPDTITAYALADNELWLRHVALYVIIKSWNDEFVNYMTIGILVAGVIKYGVLVPSVLYSVSRDRYRESMVSPPNPGPAYAKFMEGYISREAEGYIVDVVDAIEKVSSSTFSQLDHGKINQIIPDAKILQEADYFFGTFKQLFADLILSFQDKEISLDFFKNLEWGNAFGIIEVELGLIYDLLYNKVCILYSPLACLRAISLLCTVSVSITFLIIPKDLYPDTDVIITYVLLSFAVCLEIYAIIILLSSDRTMIWLSRESTTSPFSGCLKDQILSAVYLTLPLLRYLLIIPSKMRWSNAMGQHNVLKLCLKDKPKFCILPCTKKYKLKINLWVEKYLFINTVSISNDLKALIFKELKRRATPTTEQPNEQSEDRATSTTEQPNEQSGRYRSDIELLKKVGCFDMNEGEIEFEQSVLVWHIATDLCYRDEEDRTRMNELREMCQSLSDYMMYLLVMSPIMLPSGIGQIRFQDTCAEAAEFFEELKLRTREACDSLREVKIRVPPSKVKGDRSKSLLFEACGLADFLKGDGQKWDKIFKAWLDLLTFAAAKSRWNDHAEKLSQGGELLTHVWLLTAHFGMTDQFQISQGYVRAKLDIS</sequence>
<evidence type="ECO:0000259" key="3">
    <source>
        <dbReference type="Pfam" id="PF13968"/>
    </source>
</evidence>
<feature type="region of interest" description="Disordered" evidence="1">
    <location>
        <begin position="461"/>
        <end position="487"/>
    </location>
</feature>
<name>A0ABD3RIT3_9LAMI</name>